<sequence>MIENGVRELWYFVRSEVKKLGHIETGELQKHINMLLQDLGHHQRSVMTDLYHLSQADGAGPWREKEAKDLSDLVQNRITYLQGAQWGAPVGSPGPWREPRLWLSDYAAESSPIRPAVRALAPEGYSTHHIVEELEPCTSYQFRLRISRPNGECCLTPPVSASTSREPLNGKHLHQAVNRNDEEELSGVLQSGMVNVNVCDRLGLTPLMVAAQKGFSRMVYKLVEYGADIHMKNGSGKDSLMLACFAGHLDIVKHLRKFGATWQSRDMGGCTPLHWAADGGHLPVIAYMIQDGCELDVRDTVSQWTPLMRVAAVSGNSAVASLLIRAGADVNVRDKDGKTPLMVAVLNNHEQLVKLLLDSGADRHVKNEFGSGAAEMAKAFGKQNIINLLEGRKIL</sequence>
<dbReference type="EMBL" id="CM040984">
    <property type="protein sequence ID" value="MCJ8737021.1"/>
    <property type="molecule type" value="Genomic_DNA"/>
</dbReference>
<evidence type="ECO:0000313" key="1">
    <source>
        <dbReference type="EMBL" id="MCJ8737021.1"/>
    </source>
</evidence>
<proteinExistence type="predicted"/>
<reference evidence="1" key="1">
    <citation type="submission" date="2020-02" db="EMBL/GenBank/DDBJ databases">
        <title>Genome sequencing of the panga catfish, Pangasius djambal.</title>
        <authorList>
            <person name="Wen M."/>
            <person name="Zahm M."/>
            <person name="Roques C."/>
            <person name="Cabau C."/>
            <person name="Klopp C."/>
            <person name="Donnadieu C."/>
            <person name="Jouanno E."/>
            <person name="Avarre J.-C."/>
            <person name="Campet M."/>
            <person name="Ha T."/>
            <person name="Dugue R."/>
            <person name="Lampietro C."/>
            <person name="Louis A."/>
            <person name="Herpin A."/>
            <person name="Echchiki A."/>
            <person name="Berthelot C."/>
            <person name="Parey E."/>
            <person name="Roest-Crollius H."/>
            <person name="Braasch I."/>
            <person name="Postlethwait J.H."/>
            <person name="Bobe J."/>
            <person name="Montfort J."/>
            <person name="Bouchez O."/>
            <person name="Begum T."/>
            <person name="Schartl M."/>
            <person name="Gustiano R."/>
            <person name="Guiguen Y."/>
        </authorList>
    </citation>
    <scope>NUCLEOTIDE SEQUENCE</scope>
    <source>
        <strain evidence="1">Pdj_M5554</strain>
    </source>
</reference>
<gene>
    <name evidence="1" type="ORF">PDJAM_G00018970</name>
</gene>
<dbReference type="Proteomes" id="UP000830395">
    <property type="component" value="Chromosome 10"/>
</dbReference>
<name>A0ACC5YPQ3_9TELE</name>
<comment type="caution">
    <text evidence="1">The sequence shown here is derived from an EMBL/GenBank/DDBJ whole genome shotgun (WGS) entry which is preliminary data.</text>
</comment>
<accession>A0ACC5YPQ3</accession>
<protein>
    <submittedName>
        <fullName evidence="1">Uncharacterized protein</fullName>
    </submittedName>
</protein>
<organism evidence="1 2">
    <name type="scientific">Pangasius djambal</name>
    <dbReference type="NCBI Taxonomy" id="1691987"/>
    <lineage>
        <taxon>Eukaryota</taxon>
        <taxon>Metazoa</taxon>
        <taxon>Chordata</taxon>
        <taxon>Craniata</taxon>
        <taxon>Vertebrata</taxon>
        <taxon>Euteleostomi</taxon>
        <taxon>Actinopterygii</taxon>
        <taxon>Neopterygii</taxon>
        <taxon>Teleostei</taxon>
        <taxon>Ostariophysi</taxon>
        <taxon>Siluriformes</taxon>
        <taxon>Pangasiidae</taxon>
        <taxon>Pangasius</taxon>
    </lineage>
</organism>
<evidence type="ECO:0000313" key="2">
    <source>
        <dbReference type="Proteomes" id="UP000830395"/>
    </source>
</evidence>
<keyword evidence="2" id="KW-1185">Reference proteome</keyword>